<evidence type="ECO:0000256" key="1">
    <source>
        <dbReference type="SAM" id="SignalP"/>
    </source>
</evidence>
<dbReference type="Pfam" id="PF18294">
    <property type="entry name" value="Pept_S41_N"/>
    <property type="match status" value="1"/>
</dbReference>
<dbReference type="Pfam" id="PF03572">
    <property type="entry name" value="Peptidase_S41"/>
    <property type="match status" value="1"/>
</dbReference>
<dbReference type="InterPro" id="IPR041613">
    <property type="entry name" value="Pept_S41_N"/>
</dbReference>
<dbReference type="Proteomes" id="UP001597414">
    <property type="component" value="Unassembled WGS sequence"/>
</dbReference>
<sequence length="447" mass="49853">MNKLRLNIWGILLAIVLIFPACNPESDDVEPIKVQNAVQKAIFDSMKEWYYWTSEIPDDVDLSGSLSNEDLLEKLRYAPLDRPGWTYLTTRAQFEAAFTGQVSGVHGFRLALDENENLFVASVLPNGPAGRDGWQRGWEFIEINGRSISSYRNSNGSYSFDLGPNTVGVQNTFKLKLPDGTETTRTIAKESFQANSVIFEDVFEANGKKVGYWVYESFRATSGLTPVRSQEVENSFNFFISEGIDELIIDLRYNGGGSVDVAAQVLNYLVPQSASNSPSFVYRYNGNKIENNRTINFSKIGSLNLSRVVFITSRSSASSSELIINSLSPYMEVVLIGANTYGKPVGQFPLSQFNRTLRENDVEVVPVTFSIANANGRADYFDGLEANFLVGDDFTKNWGDPEEARLAAALNFISTGAVSSRLASTYYEPIWEMIDSFKGLEKEFPIY</sequence>
<accession>A0ABW5BB61</accession>
<dbReference type="Gene3D" id="2.30.42.10">
    <property type="match status" value="1"/>
</dbReference>
<dbReference type="SUPFAM" id="SSF50156">
    <property type="entry name" value="PDZ domain-like"/>
    <property type="match status" value="1"/>
</dbReference>
<dbReference type="Gene3D" id="3.30.750.170">
    <property type="match status" value="1"/>
</dbReference>
<gene>
    <name evidence="3" type="ORF">ACFSKV_17415</name>
</gene>
<evidence type="ECO:0000259" key="2">
    <source>
        <dbReference type="PROSITE" id="PS50106"/>
    </source>
</evidence>
<dbReference type="RefSeq" id="WP_380805664.1">
    <property type="nucleotide sequence ID" value="NZ_JBHUIV010000025.1"/>
</dbReference>
<name>A0ABW5BB61_9BACT</name>
<feature type="signal peptide" evidence="1">
    <location>
        <begin position="1"/>
        <end position="21"/>
    </location>
</feature>
<dbReference type="InterPro" id="IPR001478">
    <property type="entry name" value="PDZ"/>
</dbReference>
<dbReference type="Gene3D" id="3.90.226.10">
    <property type="entry name" value="2-enoyl-CoA Hydratase, Chain A, domain 1"/>
    <property type="match status" value="1"/>
</dbReference>
<dbReference type="PANTHER" id="PTHR32060:SF30">
    <property type="entry name" value="CARBOXY-TERMINAL PROCESSING PROTEASE CTPA"/>
    <property type="match status" value="1"/>
</dbReference>
<proteinExistence type="predicted"/>
<evidence type="ECO:0000313" key="3">
    <source>
        <dbReference type="EMBL" id="MFD2203362.1"/>
    </source>
</evidence>
<dbReference type="InterPro" id="IPR005151">
    <property type="entry name" value="Tail-specific_protease"/>
</dbReference>
<comment type="caution">
    <text evidence="3">The sequence shown here is derived from an EMBL/GenBank/DDBJ whole genome shotgun (WGS) entry which is preliminary data.</text>
</comment>
<keyword evidence="4" id="KW-1185">Reference proteome</keyword>
<protein>
    <submittedName>
        <fullName evidence="3">S41 family peptidase</fullName>
    </submittedName>
</protein>
<organism evidence="3 4">
    <name type="scientific">Shivajiella indica</name>
    <dbReference type="NCBI Taxonomy" id="872115"/>
    <lineage>
        <taxon>Bacteria</taxon>
        <taxon>Pseudomonadati</taxon>
        <taxon>Bacteroidota</taxon>
        <taxon>Cytophagia</taxon>
        <taxon>Cytophagales</taxon>
        <taxon>Cyclobacteriaceae</taxon>
        <taxon>Shivajiella</taxon>
    </lineage>
</organism>
<dbReference type="CDD" id="cd07561">
    <property type="entry name" value="Peptidase_S41_CPP_like"/>
    <property type="match status" value="1"/>
</dbReference>
<dbReference type="InterPro" id="IPR029045">
    <property type="entry name" value="ClpP/crotonase-like_dom_sf"/>
</dbReference>
<dbReference type="EMBL" id="JBHUIV010000025">
    <property type="protein sequence ID" value="MFD2203362.1"/>
    <property type="molecule type" value="Genomic_DNA"/>
</dbReference>
<feature type="chain" id="PRO_5045812017" evidence="1">
    <location>
        <begin position="22"/>
        <end position="447"/>
    </location>
</feature>
<dbReference type="PROSITE" id="PS50106">
    <property type="entry name" value="PDZ"/>
    <property type="match status" value="1"/>
</dbReference>
<dbReference type="PANTHER" id="PTHR32060">
    <property type="entry name" value="TAIL-SPECIFIC PROTEASE"/>
    <property type="match status" value="1"/>
</dbReference>
<dbReference type="SUPFAM" id="SSF52096">
    <property type="entry name" value="ClpP/crotonase"/>
    <property type="match status" value="1"/>
</dbReference>
<dbReference type="SMART" id="SM00245">
    <property type="entry name" value="TSPc"/>
    <property type="match status" value="1"/>
</dbReference>
<evidence type="ECO:0000313" key="4">
    <source>
        <dbReference type="Proteomes" id="UP001597414"/>
    </source>
</evidence>
<reference evidence="4" key="1">
    <citation type="journal article" date="2019" name="Int. J. Syst. Evol. Microbiol.">
        <title>The Global Catalogue of Microorganisms (GCM) 10K type strain sequencing project: providing services to taxonomists for standard genome sequencing and annotation.</title>
        <authorList>
            <consortium name="The Broad Institute Genomics Platform"/>
            <consortium name="The Broad Institute Genome Sequencing Center for Infectious Disease"/>
            <person name="Wu L."/>
            <person name="Ma J."/>
        </authorList>
    </citation>
    <scope>NUCLEOTIDE SEQUENCE [LARGE SCALE GENOMIC DNA]</scope>
    <source>
        <strain evidence="4">KCTC 19812</strain>
    </source>
</reference>
<feature type="domain" description="PDZ" evidence="2">
    <location>
        <begin position="95"/>
        <end position="150"/>
    </location>
</feature>
<dbReference type="InterPro" id="IPR036034">
    <property type="entry name" value="PDZ_sf"/>
</dbReference>
<keyword evidence="1" id="KW-0732">Signal</keyword>